<gene>
    <name evidence="2" type="ORF">KHU32_03840</name>
</gene>
<proteinExistence type="predicted"/>
<keyword evidence="1" id="KW-0812">Transmembrane</keyword>
<evidence type="ECO:0000313" key="3">
    <source>
        <dbReference type="Proteomes" id="UP000766336"/>
    </source>
</evidence>
<reference evidence="2 3" key="1">
    <citation type="submission" date="2021-05" db="EMBL/GenBank/DDBJ databases">
        <title>Roseococcus sp. XZZS9, whole genome shotgun sequencing project.</title>
        <authorList>
            <person name="Zhao G."/>
            <person name="Shen L."/>
        </authorList>
    </citation>
    <scope>NUCLEOTIDE SEQUENCE [LARGE SCALE GENOMIC DNA]</scope>
    <source>
        <strain evidence="2 3">XZZS9</strain>
    </source>
</reference>
<dbReference type="EMBL" id="JAHCDA010000001">
    <property type="protein sequence ID" value="MBS7810055.1"/>
    <property type="molecule type" value="Genomic_DNA"/>
</dbReference>
<keyword evidence="1" id="KW-1133">Transmembrane helix</keyword>
<protein>
    <submittedName>
        <fullName evidence="2">Uncharacterized protein</fullName>
    </submittedName>
</protein>
<sequence length="129" mass="14540">MDTEQVKIGVHIRKMNSPGSPVYRMSENIVPAALILVSSFAGTALIHFYVGAVILAVGCTWWVWKVLPQIREATFLRTTAYVLESDAHFDQMWARGMLSLYAKLPDGTERAAANRDDWRAFIRSLHGIF</sequence>
<organism evidence="2 3">
    <name type="scientific">Roseococcus pinisoli</name>
    <dbReference type="NCBI Taxonomy" id="2835040"/>
    <lineage>
        <taxon>Bacteria</taxon>
        <taxon>Pseudomonadati</taxon>
        <taxon>Pseudomonadota</taxon>
        <taxon>Alphaproteobacteria</taxon>
        <taxon>Acetobacterales</taxon>
        <taxon>Roseomonadaceae</taxon>
        <taxon>Roseococcus</taxon>
    </lineage>
</organism>
<accession>A0ABS5Q8U0</accession>
<name>A0ABS5Q8U0_9PROT</name>
<evidence type="ECO:0000256" key="1">
    <source>
        <dbReference type="SAM" id="Phobius"/>
    </source>
</evidence>
<dbReference type="Proteomes" id="UP000766336">
    <property type="component" value="Unassembled WGS sequence"/>
</dbReference>
<feature type="transmembrane region" description="Helical" evidence="1">
    <location>
        <begin position="46"/>
        <end position="64"/>
    </location>
</feature>
<keyword evidence="3" id="KW-1185">Reference proteome</keyword>
<keyword evidence="1" id="KW-0472">Membrane</keyword>
<comment type="caution">
    <text evidence="2">The sequence shown here is derived from an EMBL/GenBank/DDBJ whole genome shotgun (WGS) entry which is preliminary data.</text>
</comment>
<evidence type="ECO:0000313" key="2">
    <source>
        <dbReference type="EMBL" id="MBS7810055.1"/>
    </source>
</evidence>